<dbReference type="AlphaFoldDB" id="A0A919XNR4"/>
<dbReference type="PANTHER" id="PTHR22550:SF5">
    <property type="entry name" value="LEUCINE ZIPPER PROTEIN 4"/>
    <property type="match status" value="1"/>
</dbReference>
<reference evidence="5 6" key="1">
    <citation type="submission" date="2021-03" db="EMBL/GenBank/DDBJ databases">
        <title>Antimicrobial resistance genes in bacteria isolated from Japanese honey, and their potential for conferring macrolide and lincosamide resistance in the American foulbrood pathogen Paenibacillus larvae.</title>
        <authorList>
            <person name="Okamoto M."/>
            <person name="Kumagai M."/>
            <person name="Kanamori H."/>
            <person name="Takamatsu D."/>
        </authorList>
    </citation>
    <scope>NUCLEOTIDE SEQUENCE [LARGE SCALE GENOMIC DNA]</scope>
    <source>
        <strain evidence="5 6">J41TS12</strain>
    </source>
</reference>
<keyword evidence="2 4" id="KW-0472">Membrane</keyword>
<feature type="transmembrane region" description="Helical" evidence="4">
    <location>
        <begin position="422"/>
        <end position="446"/>
    </location>
</feature>
<keyword evidence="4" id="KW-1133">Transmembrane helix</keyword>
<keyword evidence="6" id="KW-1185">Reference proteome</keyword>
<keyword evidence="4" id="KW-0812">Transmembrane</keyword>
<dbReference type="PIRSF" id="PIRSF005690">
    <property type="entry name" value="GerBA"/>
    <property type="match status" value="1"/>
</dbReference>
<accession>A0A919XNR4</accession>
<comment type="caution">
    <text evidence="5">The sequence shown here is derived from an EMBL/GenBank/DDBJ whole genome shotgun (WGS) entry which is preliminary data.</text>
</comment>
<feature type="transmembrane region" description="Helical" evidence="4">
    <location>
        <begin position="367"/>
        <end position="385"/>
    </location>
</feature>
<dbReference type="GO" id="GO:0009847">
    <property type="term" value="P:spore germination"/>
    <property type="evidence" value="ECO:0007669"/>
    <property type="project" value="InterPro"/>
</dbReference>
<evidence type="ECO:0000256" key="4">
    <source>
        <dbReference type="SAM" id="Phobius"/>
    </source>
</evidence>
<dbReference type="RefSeq" id="WP_249412903.1">
    <property type="nucleotide sequence ID" value="NZ_BORR01000004.1"/>
</dbReference>
<organism evidence="5 6">
    <name type="scientific">Paenibacillus antibioticophila</name>
    <dbReference type="NCBI Taxonomy" id="1274374"/>
    <lineage>
        <taxon>Bacteria</taxon>
        <taxon>Bacillati</taxon>
        <taxon>Bacillota</taxon>
        <taxon>Bacilli</taxon>
        <taxon>Bacillales</taxon>
        <taxon>Paenibacillaceae</taxon>
        <taxon>Paenibacillus</taxon>
    </lineage>
</organism>
<protein>
    <submittedName>
        <fullName evidence="5">Spore germination protein</fullName>
    </submittedName>
</protein>
<evidence type="ECO:0000313" key="6">
    <source>
        <dbReference type="Proteomes" id="UP000681162"/>
    </source>
</evidence>
<comment type="similarity">
    <text evidence="1">Belongs to the GerABKA family.</text>
</comment>
<dbReference type="InterPro" id="IPR050768">
    <property type="entry name" value="UPF0353/GerABKA_families"/>
</dbReference>
<dbReference type="Proteomes" id="UP000681162">
    <property type="component" value="Unassembled WGS sequence"/>
</dbReference>
<dbReference type="GO" id="GO:0016020">
    <property type="term" value="C:membrane"/>
    <property type="evidence" value="ECO:0007669"/>
    <property type="project" value="InterPro"/>
</dbReference>
<name>A0A919XNR4_9BACL</name>
<evidence type="ECO:0000256" key="1">
    <source>
        <dbReference type="ARBA" id="ARBA00005278"/>
    </source>
</evidence>
<evidence type="ECO:0000256" key="3">
    <source>
        <dbReference type="SAM" id="MobiDB-lite"/>
    </source>
</evidence>
<gene>
    <name evidence="5" type="ORF">J41TS12_12870</name>
</gene>
<dbReference type="InterPro" id="IPR004995">
    <property type="entry name" value="Spore_Ger"/>
</dbReference>
<feature type="transmembrane region" description="Helical" evidence="4">
    <location>
        <begin position="295"/>
        <end position="317"/>
    </location>
</feature>
<proteinExistence type="inferred from homology"/>
<feature type="region of interest" description="Disordered" evidence="3">
    <location>
        <begin position="15"/>
        <end position="34"/>
    </location>
</feature>
<dbReference type="PANTHER" id="PTHR22550">
    <property type="entry name" value="SPORE GERMINATION PROTEIN"/>
    <property type="match status" value="1"/>
</dbReference>
<evidence type="ECO:0000256" key="2">
    <source>
        <dbReference type="ARBA" id="ARBA00023136"/>
    </source>
</evidence>
<sequence>MSMLQFISKWVQAKNKKNDHSDSPQGSPQAPGPLTLQNVQEEFKDCSDLTHYTMPELQADLLFFSHQLDAQAYERDVLRPLLNIRREELEQLLRRSQFITAEDVVHTVHGILNGYVALFLPQGVYLVDAYGPEKRSIEQSESESAINGPHDAFNESLGTNLGLIRSRLKSNRLKVLQYTAGEISKTKICVLYIDGIADMEYVREMEERIKAIEFSSLYDGTMLTQLIDDFPNALFPLFQTSERTDIAVSKLNEGKLVLIEEHSPSVIIAPSSFFEFFTTPDDYYNRWVVGSALRVLRYIAFLITICLTPLYVAITTYHYEMIPENLLISLTESRSRVPFPPIIEALLMEGTIEMLREAGARLPTKIGQTIGIVGGIVIGTAAVQAGFTSNILIISVAMSAIASFVVPSYIMSGSLRLVRFGLLILSGMLGNFGFCAGIALIIIHLAKLTSLGAPYTIPAAPVKPRDWNDIFIRGPFWALNRRPSQTRSTNVSLNKMKK</sequence>
<evidence type="ECO:0000313" key="5">
    <source>
        <dbReference type="EMBL" id="GIO36426.1"/>
    </source>
</evidence>
<feature type="transmembrane region" description="Helical" evidence="4">
    <location>
        <begin position="391"/>
        <end position="410"/>
    </location>
</feature>
<dbReference type="EMBL" id="BORR01000004">
    <property type="protein sequence ID" value="GIO36426.1"/>
    <property type="molecule type" value="Genomic_DNA"/>
</dbReference>
<dbReference type="Pfam" id="PF03323">
    <property type="entry name" value="GerA"/>
    <property type="match status" value="1"/>
</dbReference>